<evidence type="ECO:0000313" key="2">
    <source>
        <dbReference type="EMBL" id="KAJ3033923.1"/>
    </source>
</evidence>
<evidence type="ECO:0000256" key="1">
    <source>
        <dbReference type="SAM" id="Phobius"/>
    </source>
</evidence>
<gene>
    <name evidence="2" type="ORF">HK097_004677</name>
</gene>
<accession>A0AAD5S0Z2</accession>
<proteinExistence type="predicted"/>
<sequence>MVWWNLFGPRPPRKEDERVLPWWTVTKIRPFGNPLESDPMREGVKAVAVGAVTGPIHSLVLGWYLDPKTMLEYVKRDALRRGGLYAMVGGAFIYTRAALAQTREKNDLWNIWGAASVSGVIMGLRAGHPGRFFFRALFMPAVFTFMYSTFMTLEYGSTMRMEDKIAYRQTGFTRIPKRDPYAERWKAIVARGDGEPYVAPALE</sequence>
<reference evidence="2" key="1">
    <citation type="submission" date="2020-05" db="EMBL/GenBank/DDBJ databases">
        <title>Phylogenomic resolution of chytrid fungi.</title>
        <authorList>
            <person name="Stajich J.E."/>
            <person name="Amses K."/>
            <person name="Simmons R."/>
            <person name="Seto K."/>
            <person name="Myers J."/>
            <person name="Bonds A."/>
            <person name="Quandt C.A."/>
            <person name="Barry K."/>
            <person name="Liu P."/>
            <person name="Grigoriev I."/>
            <person name="Longcore J.E."/>
            <person name="James T.Y."/>
        </authorList>
    </citation>
    <scope>NUCLEOTIDE SEQUENCE</scope>
    <source>
        <strain evidence="2">JEL0318</strain>
    </source>
</reference>
<feature type="transmembrane region" description="Helical" evidence="1">
    <location>
        <begin position="132"/>
        <end position="153"/>
    </location>
</feature>
<feature type="transmembrane region" description="Helical" evidence="1">
    <location>
        <begin position="46"/>
        <end position="64"/>
    </location>
</feature>
<organism evidence="2 3">
    <name type="scientific">Rhizophlyctis rosea</name>
    <dbReference type="NCBI Taxonomy" id="64517"/>
    <lineage>
        <taxon>Eukaryota</taxon>
        <taxon>Fungi</taxon>
        <taxon>Fungi incertae sedis</taxon>
        <taxon>Chytridiomycota</taxon>
        <taxon>Chytridiomycota incertae sedis</taxon>
        <taxon>Chytridiomycetes</taxon>
        <taxon>Rhizophlyctidales</taxon>
        <taxon>Rhizophlyctidaceae</taxon>
        <taxon>Rhizophlyctis</taxon>
    </lineage>
</organism>
<dbReference type="EMBL" id="JADGJD010002225">
    <property type="protein sequence ID" value="KAJ3033923.1"/>
    <property type="molecule type" value="Genomic_DNA"/>
</dbReference>
<keyword evidence="1" id="KW-0472">Membrane</keyword>
<protein>
    <submittedName>
        <fullName evidence="2">Uncharacterized protein</fullName>
    </submittedName>
</protein>
<comment type="caution">
    <text evidence="2">The sequence shown here is derived from an EMBL/GenBank/DDBJ whole genome shotgun (WGS) entry which is preliminary data.</text>
</comment>
<evidence type="ECO:0000313" key="3">
    <source>
        <dbReference type="Proteomes" id="UP001212841"/>
    </source>
</evidence>
<keyword evidence="3" id="KW-1185">Reference proteome</keyword>
<keyword evidence="1" id="KW-0812">Transmembrane</keyword>
<name>A0AAD5S0Z2_9FUNG</name>
<feature type="transmembrane region" description="Helical" evidence="1">
    <location>
        <begin position="84"/>
        <end position="101"/>
    </location>
</feature>
<dbReference type="Proteomes" id="UP001212841">
    <property type="component" value="Unassembled WGS sequence"/>
</dbReference>
<keyword evidence="1" id="KW-1133">Transmembrane helix</keyword>
<dbReference type="AlphaFoldDB" id="A0AAD5S0Z2"/>